<name>A0ABR9XJX9_9SPHI</name>
<evidence type="ECO:0000256" key="1">
    <source>
        <dbReference type="SAM" id="Phobius"/>
    </source>
</evidence>
<dbReference type="EMBL" id="JADFFM010000002">
    <property type="protein sequence ID" value="MBE9667315.1"/>
    <property type="molecule type" value="Genomic_DNA"/>
</dbReference>
<feature type="transmembrane region" description="Helical" evidence="1">
    <location>
        <begin position="6"/>
        <end position="25"/>
    </location>
</feature>
<proteinExistence type="predicted"/>
<dbReference type="Proteomes" id="UP000632774">
    <property type="component" value="Unassembled WGS sequence"/>
</dbReference>
<dbReference type="Gene3D" id="2.40.50.420">
    <property type="entry name" value="Envelope glycoprotein gp160, DUF2291, alpha/beta domain"/>
    <property type="match status" value="1"/>
</dbReference>
<keyword evidence="1" id="KW-0812">Transmembrane</keyword>
<accession>A0ABR9XJX9</accession>
<reference evidence="2 3" key="1">
    <citation type="submission" date="2020-10" db="EMBL/GenBank/DDBJ databases">
        <title>Mucilaginibacter mali sp. nov., isolated from rhizosphere soil of apple orchard.</title>
        <authorList>
            <person name="Lee J.-S."/>
            <person name="Kim H.S."/>
            <person name="Kim J.-S."/>
        </authorList>
    </citation>
    <scope>NUCLEOTIDE SEQUENCE [LARGE SCALE GENOMIC DNA]</scope>
    <source>
        <strain evidence="2 3">KCTC 23157</strain>
    </source>
</reference>
<dbReference type="RefSeq" id="WP_194106787.1">
    <property type="nucleotide sequence ID" value="NZ_JADFFM010000002.1"/>
</dbReference>
<keyword evidence="3" id="KW-1185">Reference proteome</keyword>
<keyword evidence="1" id="KW-0472">Membrane</keyword>
<dbReference type="Pfam" id="PF10054">
    <property type="entry name" value="DUF2291"/>
    <property type="match status" value="1"/>
</dbReference>
<organism evidence="2 3">
    <name type="scientific">Mucilaginibacter boryungensis</name>
    <dbReference type="NCBI Taxonomy" id="768480"/>
    <lineage>
        <taxon>Bacteria</taxon>
        <taxon>Pseudomonadati</taxon>
        <taxon>Bacteroidota</taxon>
        <taxon>Sphingobacteriia</taxon>
        <taxon>Sphingobacteriales</taxon>
        <taxon>Sphingobacteriaceae</taxon>
        <taxon>Mucilaginibacter</taxon>
    </lineage>
</organism>
<dbReference type="SUPFAM" id="SSF141318">
    <property type="entry name" value="TM0957-like"/>
    <property type="match status" value="1"/>
</dbReference>
<gene>
    <name evidence="2" type="ORF">IRJ18_13165</name>
</gene>
<sequence>MNKKIIKYIVTIAVVTFLAYNSVYFKKLSDVKAAASKTFDPAAYARTYLDKQLLPAANRAPDIDLLIGELKNNPVKAFKTDAHSLDIGNTRFFMVKGQGVITNVDETDVYLFTPGKQTLKIATEYIFGNALRDAPGIITVNDFTNSMDLNNVSAEVNKLVRNEILPPFKSKAKKGDNITFAGAFELNQEHLNLNNIEIIPVNLIIK</sequence>
<dbReference type="InterPro" id="IPR036215">
    <property type="entry name" value="TM0957-like_sf"/>
</dbReference>
<protein>
    <submittedName>
        <fullName evidence="2">DUF2291 domain-containing protein</fullName>
    </submittedName>
</protein>
<keyword evidence="1" id="KW-1133">Transmembrane helix</keyword>
<comment type="caution">
    <text evidence="2">The sequence shown here is derived from an EMBL/GenBank/DDBJ whole genome shotgun (WGS) entry which is preliminary data.</text>
</comment>
<dbReference type="Gene3D" id="1.10.10.1260">
    <property type="entry name" value="Envelope glycoprotein gp160, DUF2291, helical domain"/>
    <property type="match status" value="1"/>
</dbReference>
<dbReference type="InterPro" id="IPR014582">
    <property type="entry name" value="UCP033535_lipo"/>
</dbReference>
<evidence type="ECO:0000313" key="2">
    <source>
        <dbReference type="EMBL" id="MBE9667315.1"/>
    </source>
</evidence>
<evidence type="ECO:0000313" key="3">
    <source>
        <dbReference type="Proteomes" id="UP000632774"/>
    </source>
</evidence>